<reference evidence="2" key="1">
    <citation type="submission" date="2019-03" db="EMBL/GenBank/DDBJ databases">
        <title>Single cell metagenomics reveals metabolic interactions within the superorganism composed of flagellate Streblomastix strix and complex community of Bacteroidetes bacteria on its surface.</title>
        <authorList>
            <person name="Treitli S.C."/>
            <person name="Kolisko M."/>
            <person name="Husnik F."/>
            <person name="Keeling P."/>
            <person name="Hampl V."/>
        </authorList>
    </citation>
    <scope>NUCLEOTIDE SEQUENCE</scope>
    <source>
        <strain evidence="2">STM</strain>
    </source>
</reference>
<dbReference type="SUPFAM" id="SSF49785">
    <property type="entry name" value="Galactose-binding domain-like"/>
    <property type="match status" value="1"/>
</dbReference>
<dbReference type="PANTHER" id="PTHR34987:SF2">
    <property type="entry name" value="B, PUTATIVE (AFU_ORTHOLOGUE AFUA_7G05040)-RELATED"/>
    <property type="match status" value="1"/>
</dbReference>
<dbReference type="GO" id="GO:0005975">
    <property type="term" value="P:carbohydrate metabolic process"/>
    <property type="evidence" value="ECO:0007669"/>
    <property type="project" value="InterPro"/>
</dbReference>
<dbReference type="Gene3D" id="2.60.120.260">
    <property type="entry name" value="Galactose-binding domain-like"/>
    <property type="match status" value="2"/>
</dbReference>
<dbReference type="PANTHER" id="PTHR34987">
    <property type="entry name" value="C, PUTATIVE (AFU_ORTHOLOGUE AFUA_3G02880)-RELATED"/>
    <property type="match status" value="1"/>
</dbReference>
<name>A0A5J4RNG1_9ZZZZ</name>
<dbReference type="InterPro" id="IPR012341">
    <property type="entry name" value="6hp_glycosidase-like_sf"/>
</dbReference>
<dbReference type="InterPro" id="IPR035396">
    <property type="entry name" value="Bac_rhamnosid6H"/>
</dbReference>
<dbReference type="EMBL" id="SNRY01001000">
    <property type="protein sequence ID" value="KAA6334421.1"/>
    <property type="molecule type" value="Genomic_DNA"/>
</dbReference>
<dbReference type="Gene3D" id="1.50.10.10">
    <property type="match status" value="1"/>
</dbReference>
<dbReference type="InterPro" id="IPR008928">
    <property type="entry name" value="6-hairpin_glycosidase_sf"/>
</dbReference>
<evidence type="ECO:0000313" key="2">
    <source>
        <dbReference type="EMBL" id="KAA6334421.1"/>
    </source>
</evidence>
<accession>A0A5J4RNG1</accession>
<evidence type="ECO:0000259" key="1">
    <source>
        <dbReference type="Pfam" id="PF17389"/>
    </source>
</evidence>
<comment type="caution">
    <text evidence="2">The sequence shown here is derived from an EMBL/GenBank/DDBJ whole genome shotgun (WGS) entry which is preliminary data.</text>
</comment>
<proteinExistence type="predicted"/>
<organism evidence="2">
    <name type="scientific">termite gut metagenome</name>
    <dbReference type="NCBI Taxonomy" id="433724"/>
    <lineage>
        <taxon>unclassified sequences</taxon>
        <taxon>metagenomes</taxon>
        <taxon>organismal metagenomes</taxon>
    </lineage>
</organism>
<dbReference type="InterPro" id="IPR008979">
    <property type="entry name" value="Galactose-bd-like_sf"/>
</dbReference>
<dbReference type="Pfam" id="PF17389">
    <property type="entry name" value="Bac_rhamnosid6H"/>
    <property type="match status" value="1"/>
</dbReference>
<protein>
    <recommendedName>
        <fullName evidence="1">Alpha-L-rhamnosidase six-hairpin glycosidase domain-containing protein</fullName>
    </recommendedName>
</protein>
<dbReference type="AlphaFoldDB" id="A0A5J4RNG1"/>
<gene>
    <name evidence="2" type="ORF">EZS27_017259</name>
</gene>
<sequence>MYFQRTFLSLLLFLSVTVQVNAFQETPLMQKAKPVWAADREKEMNLNLGFRGVFTAKQGSKEAKLRIAASTIYRVFVNGEFIGSGPARAAHGYFRVDEYDVNSRLKEGVNIVAVEVAGYNINTFYTIDQPSFLQAELETDGKIVLSTGKNKDFEAFQLKERVQKVERYSFQRPFTEYYRMKEGYDQWRTSGSKPVDALKLSVMPDVRLLPRHVLMPLYPLLEPVSLYAGGTVQKVKPEKYHKDRSLTAIGPQLKGYKETELEVYPPSQEMLEIVTDTKEIINKPTASLNKFSLKANEFLIYDFGTDLSGFLGAQLTCNSATRLIFHFDELLTDGDVNARKRQSDVCNQIVYELQPGEYHLETLESYTFKFLKVIILEGECEIGKVYLREFAYPENKNAAFTSTNFKLNKIFDAARQSARQNAVDVFMDCPSRERAGWLCDSYFAAIVERDFTGYSSVAHNFFENYALPERFAYLPKGMIPMCYPADQYDGGFIPQWSIWFILQVEDYAKRGGDPVLITLLKKRIEDLLNYFEGFENEDGVLEKLEGWKFVEWSKANGFVNDVNYPTNMLYSAGLAAAYRLYDNKAWLQKSERIKQTVVRQSFNGNFFVDNAVREEGKLKATNNTTEVCQYYAFFFNVATPETHPDLWKKLVTKFGPNRDIKTVYPDVFQANAFMGNYLRMELLSRYDLQSQMLLEIQDYFYSMADLTGTLWEHMSHNASCNHGFASYIAHILYRDILGIRDIDYINKIITVRFTDLVLDGCSGTIPIGEELVNMSWRRSGNQISYSFKAPEGYQVKFEKLTSAQLNQFSE</sequence>
<dbReference type="Gene3D" id="2.60.420.10">
    <property type="entry name" value="Maltose phosphorylase, domain 3"/>
    <property type="match status" value="1"/>
</dbReference>
<dbReference type="SUPFAM" id="SSF48208">
    <property type="entry name" value="Six-hairpin glycosidases"/>
    <property type="match status" value="1"/>
</dbReference>
<feature type="domain" description="Alpha-L-rhamnosidase six-hairpin glycosidase" evidence="1">
    <location>
        <begin position="397"/>
        <end position="735"/>
    </location>
</feature>